<evidence type="ECO:0000313" key="2">
    <source>
        <dbReference type="EMBL" id="VEL28293.1"/>
    </source>
</evidence>
<evidence type="ECO:0000256" key="1">
    <source>
        <dbReference type="SAM" id="MobiDB-lite"/>
    </source>
</evidence>
<organism evidence="2 3">
    <name type="scientific">Protopolystoma xenopodis</name>
    <dbReference type="NCBI Taxonomy" id="117903"/>
    <lineage>
        <taxon>Eukaryota</taxon>
        <taxon>Metazoa</taxon>
        <taxon>Spiralia</taxon>
        <taxon>Lophotrochozoa</taxon>
        <taxon>Platyhelminthes</taxon>
        <taxon>Monogenea</taxon>
        <taxon>Polyopisthocotylea</taxon>
        <taxon>Polystomatidea</taxon>
        <taxon>Polystomatidae</taxon>
        <taxon>Protopolystoma</taxon>
    </lineage>
</organism>
<dbReference type="Proteomes" id="UP000784294">
    <property type="component" value="Unassembled WGS sequence"/>
</dbReference>
<comment type="caution">
    <text evidence="2">The sequence shown here is derived from an EMBL/GenBank/DDBJ whole genome shotgun (WGS) entry which is preliminary data.</text>
</comment>
<accession>A0A3S5ANT1</accession>
<keyword evidence="3" id="KW-1185">Reference proteome</keyword>
<reference evidence="2" key="1">
    <citation type="submission" date="2018-11" db="EMBL/GenBank/DDBJ databases">
        <authorList>
            <consortium name="Pathogen Informatics"/>
        </authorList>
    </citation>
    <scope>NUCLEOTIDE SEQUENCE</scope>
</reference>
<dbReference type="AlphaFoldDB" id="A0A3S5ANT1"/>
<evidence type="ECO:0000313" key="3">
    <source>
        <dbReference type="Proteomes" id="UP000784294"/>
    </source>
</evidence>
<name>A0A3S5ANT1_9PLAT</name>
<protein>
    <submittedName>
        <fullName evidence="2">Uncharacterized protein</fullName>
    </submittedName>
</protein>
<sequence length="248" mass="27345">MAVPDDIEEIVEEEEEEEGAINGINEPKWKRDEFKNEPEDQIMKKQNLNAVMSEKEATCNMSDELGSLRPIKQSRPEGCETIDAHCKDKKESVKLEDVEFRSPSVPPIAMLKSPFDYLISTLGSAFTNPISRKTPSTMRVDTGSLSAMHSGNIPPALLPQLSNQPAGSLAYASFLFSLFSSLFSQSSGGLCSSTYSTPPTASSGYTISDCLSLPPYALPRCLNFSRKFGCYTENLNMIRFNGTMRSEL</sequence>
<feature type="region of interest" description="Disordered" evidence="1">
    <location>
        <begin position="1"/>
        <end position="28"/>
    </location>
</feature>
<gene>
    <name evidence="2" type="ORF">PXEA_LOCUS21733</name>
</gene>
<feature type="compositionally biased region" description="Acidic residues" evidence="1">
    <location>
        <begin position="1"/>
        <end position="19"/>
    </location>
</feature>
<proteinExistence type="predicted"/>
<dbReference type="EMBL" id="CAAALY010093924">
    <property type="protein sequence ID" value="VEL28293.1"/>
    <property type="molecule type" value="Genomic_DNA"/>
</dbReference>